<dbReference type="PANTHER" id="PTHR46708:SF2">
    <property type="entry name" value="FIBRONECTIN TYPE-III DOMAIN-CONTAINING PROTEIN"/>
    <property type="match status" value="1"/>
</dbReference>
<feature type="domain" description="Fibronectin type-III" evidence="3">
    <location>
        <begin position="552"/>
        <end position="643"/>
    </location>
</feature>
<feature type="domain" description="Fibronectin type-III" evidence="3">
    <location>
        <begin position="273"/>
        <end position="365"/>
    </location>
</feature>
<protein>
    <recommendedName>
        <fullName evidence="3">Fibronectin type-III domain-containing protein</fullName>
    </recommendedName>
</protein>
<dbReference type="InterPro" id="IPR013783">
    <property type="entry name" value="Ig-like_fold"/>
</dbReference>
<dbReference type="Proteomes" id="UP000465846">
    <property type="component" value="Chromosome"/>
</dbReference>
<dbReference type="SUPFAM" id="SSF49265">
    <property type="entry name" value="Fibronectin type III"/>
    <property type="match status" value="2"/>
</dbReference>
<proteinExistence type="predicted"/>
<reference evidence="4 5" key="1">
    <citation type="submission" date="2020-02" db="EMBL/GenBank/DDBJ databases">
        <title>Whole genome sequence of Halogeometricum borinquense strain wsp4.</title>
        <authorList>
            <person name="Verma D.K."/>
            <person name="Gopal K."/>
            <person name="Prasad E.S."/>
        </authorList>
    </citation>
    <scope>NUCLEOTIDE SEQUENCE [LARGE SCALE GENOMIC DNA]</scope>
    <source>
        <strain evidence="5">wsp4</strain>
    </source>
</reference>
<evidence type="ECO:0000313" key="4">
    <source>
        <dbReference type="EMBL" id="QIB76013.1"/>
    </source>
</evidence>
<feature type="domain" description="Fibronectin type-III" evidence="3">
    <location>
        <begin position="366"/>
        <end position="457"/>
    </location>
</feature>
<dbReference type="PROSITE" id="PS50853">
    <property type="entry name" value="FN3"/>
    <property type="match status" value="3"/>
</dbReference>
<organism evidence="4 5">
    <name type="scientific">Halogeometricum borinquense</name>
    <dbReference type="NCBI Taxonomy" id="60847"/>
    <lineage>
        <taxon>Archaea</taxon>
        <taxon>Methanobacteriati</taxon>
        <taxon>Methanobacteriota</taxon>
        <taxon>Stenosarchaea group</taxon>
        <taxon>Halobacteria</taxon>
        <taxon>Halobacteriales</taxon>
        <taxon>Haloferacaceae</taxon>
        <taxon>Halogeometricum</taxon>
    </lineage>
</organism>
<dbReference type="InterPro" id="IPR003961">
    <property type="entry name" value="FN3_dom"/>
</dbReference>
<dbReference type="InterPro" id="IPR036116">
    <property type="entry name" value="FN3_sf"/>
</dbReference>
<evidence type="ECO:0000259" key="3">
    <source>
        <dbReference type="PROSITE" id="PS50853"/>
    </source>
</evidence>
<evidence type="ECO:0000313" key="5">
    <source>
        <dbReference type="Proteomes" id="UP000465846"/>
    </source>
</evidence>
<evidence type="ECO:0000256" key="1">
    <source>
        <dbReference type="ARBA" id="ARBA00022737"/>
    </source>
</evidence>
<sequence>MAYSDDFSTFDPSVWTLHNSAIYNSAGEFVRLTPDLRDEEGHLEYDDGCTKSFRAEWDLSANNNGSGGHRCNFYANLVDDSSASDDKELTDGFSVHWILNHNKIEIRKTVDGSTNTLASTSYTTGDATLAVESDQLDNEIRVFVDGSLKLTATNVSFDTGHSVLGWSGSHGVDNGTKDIDNISIETIAQARNLTATVTGDDIDLSWDGMSDVFAILRAESSGSTTANYTKIASGITSTSYTDDEVTDGECYYYRIKDEETGNLSNEDDVTVPIPEPAIGKVTVSSRQLNIPWDYTGDVGALSGIDVNYRKSDDTEWMTDATLSPTATSHSITGLLDGEQYDVHVVYKSDHGSASDTVLLATTPIPTPTKPTVSNAGSSSADVTWDSKHNAGETRVEVRPTSVSSWTVVETISPGTESTTLTNLNNGEEYEVRVVAANDVESATNPSEPFITVLPDEDQPVLSNDVKDEVAIDRETAPTNYGDVRVQIRETGQSSWDSTATGFDEQILAYDTLSTVFDGRKDGEEYEIRARTETEHATGAWTTPVSIQTNLPTPSGFAVDSVTQTQIDLSWTDKTDNENGFRIFRAEKRNGSYSNEQLVAEPAPNTESASISALPGTGYRLRLETYTEDTTASSEPIETTTQPSTVDSHQRPAQCWHVEVDHPEGQTLTPAVIDDPKPRPKLNGLPKVEIPVSKNEKWLDDAFERAPIRVWKDGKRLPVERLINRSQTPEATRLVARGGEELLKHVEKSVSEQEADDFVRDLLNEETSLTVNVDDPQADVSSDTMMLDADTDSEWQDVLQDNLSASDVPLRIVDGRLETTKTAVLRQGENPDDQFWSPDPLESDEFVGGMAARFRNDEEQEDNCDNKDDECHNDKKEGQFHEWDITLGHDIPSGSAQLAIRISEQYDSVGPEITFSIDETEIRSVRSENIGQGYQFPDVRFLTLEIPGGLTAGTHTIKAEVTTVSSGYIYIDTIGVFDTRYSDGDGNRLTAPGGRATTPSTYPDISAETVDAPSLWQITAGEMQSSWDNTQNEQAVAISNDQGKSWISASNTETVSGQFASGSGQIRARFSLSSYDDGDGILERNAGQSVDLFDLFSDLNDTPLLNSQSFDGEIREILNDIAEFGNFIWEVRWDQSTESLAVVFTRPGQREASGDASLVDYDYNIDDKAITEKAVVHGTQGQGEYALPSWDGDEALATTQTIPAATSDRLAKSAAMTLVQETSTPLETATVEIEQYPAGWNLVEMVSLADLPETAGAMEIYSVEEKNGVISLRLGNRDRIEEVVSRIQRQLEAVSSI</sequence>
<evidence type="ECO:0000256" key="2">
    <source>
        <dbReference type="SAM" id="MobiDB-lite"/>
    </source>
</evidence>
<dbReference type="Pfam" id="PF00041">
    <property type="entry name" value="fn3"/>
    <property type="match status" value="1"/>
</dbReference>
<dbReference type="EMBL" id="CP048739">
    <property type="protein sequence ID" value="QIB76013.1"/>
    <property type="molecule type" value="Genomic_DNA"/>
</dbReference>
<gene>
    <name evidence="4" type="ORF">G3I44_18050</name>
</gene>
<accession>A0A6C0UN52</accession>
<dbReference type="InterPro" id="IPR013320">
    <property type="entry name" value="ConA-like_dom_sf"/>
</dbReference>
<feature type="compositionally biased region" description="Polar residues" evidence="2">
    <location>
        <begin position="627"/>
        <end position="646"/>
    </location>
</feature>
<keyword evidence="1" id="KW-0677">Repeat</keyword>
<dbReference type="InterPro" id="IPR050991">
    <property type="entry name" value="ECM_Regulatory_Proteins"/>
</dbReference>
<dbReference type="Gene3D" id="2.60.40.10">
    <property type="entry name" value="Immunoglobulins"/>
    <property type="match status" value="4"/>
</dbReference>
<feature type="region of interest" description="Disordered" evidence="2">
    <location>
        <begin position="666"/>
        <end position="685"/>
    </location>
</feature>
<dbReference type="SMART" id="SM00060">
    <property type="entry name" value="FN3"/>
    <property type="match status" value="3"/>
</dbReference>
<dbReference type="SUPFAM" id="SSF49899">
    <property type="entry name" value="Concanavalin A-like lectins/glucanases"/>
    <property type="match status" value="1"/>
</dbReference>
<dbReference type="PANTHER" id="PTHR46708">
    <property type="entry name" value="TENASCIN"/>
    <property type="match status" value="1"/>
</dbReference>
<dbReference type="CDD" id="cd00063">
    <property type="entry name" value="FN3"/>
    <property type="match status" value="2"/>
</dbReference>
<name>A0A6C0UN52_9EURY</name>
<feature type="region of interest" description="Disordered" evidence="2">
    <location>
        <begin position="627"/>
        <end position="648"/>
    </location>
</feature>